<dbReference type="EMBL" id="JARBDR010000908">
    <property type="protein sequence ID" value="KAJ8303731.1"/>
    <property type="molecule type" value="Genomic_DNA"/>
</dbReference>
<name>A0ABQ9EIN2_TEGGR</name>
<reference evidence="1 2" key="1">
    <citation type="submission" date="2022-12" db="EMBL/GenBank/DDBJ databases">
        <title>Chromosome-level genome of Tegillarca granosa.</title>
        <authorList>
            <person name="Kim J."/>
        </authorList>
    </citation>
    <scope>NUCLEOTIDE SEQUENCE [LARGE SCALE GENOMIC DNA]</scope>
    <source>
        <strain evidence="1">Teg-2019</strain>
        <tissue evidence="1">Adductor muscle</tissue>
    </source>
</reference>
<sequence>MPIVMYEGLMTNIERRIQIYPFIKQGTYNVRAMGSLEVENLFGEFQDLDPKGAGIMRPDDIPTALSKVCELINARQDPNRAFHMHTSRSKMYPIHELLQFSEMKLHQVFVNPVILHSVEPRNHIFDLQARSQRKFCKRKRGEISKPGMTSRGARPVRQHHRCDETKILPHVRLGIDLDEEL</sequence>
<dbReference type="Proteomes" id="UP001217089">
    <property type="component" value="Unassembled WGS sequence"/>
</dbReference>
<comment type="caution">
    <text evidence="1">The sequence shown here is derived from an EMBL/GenBank/DDBJ whole genome shotgun (WGS) entry which is preliminary data.</text>
</comment>
<proteinExistence type="predicted"/>
<evidence type="ECO:0008006" key="3">
    <source>
        <dbReference type="Google" id="ProtNLM"/>
    </source>
</evidence>
<organism evidence="1 2">
    <name type="scientific">Tegillarca granosa</name>
    <name type="common">Malaysian cockle</name>
    <name type="synonym">Anadara granosa</name>
    <dbReference type="NCBI Taxonomy" id="220873"/>
    <lineage>
        <taxon>Eukaryota</taxon>
        <taxon>Metazoa</taxon>
        <taxon>Spiralia</taxon>
        <taxon>Lophotrochozoa</taxon>
        <taxon>Mollusca</taxon>
        <taxon>Bivalvia</taxon>
        <taxon>Autobranchia</taxon>
        <taxon>Pteriomorphia</taxon>
        <taxon>Arcoida</taxon>
        <taxon>Arcoidea</taxon>
        <taxon>Arcidae</taxon>
        <taxon>Tegillarca</taxon>
    </lineage>
</organism>
<evidence type="ECO:0000313" key="1">
    <source>
        <dbReference type="EMBL" id="KAJ8303731.1"/>
    </source>
</evidence>
<gene>
    <name evidence="1" type="ORF">KUTeg_018654</name>
</gene>
<keyword evidence="2" id="KW-1185">Reference proteome</keyword>
<accession>A0ABQ9EIN2</accession>
<protein>
    <recommendedName>
        <fullName evidence="3">EF-hand domain-containing protein</fullName>
    </recommendedName>
</protein>
<evidence type="ECO:0000313" key="2">
    <source>
        <dbReference type="Proteomes" id="UP001217089"/>
    </source>
</evidence>